<dbReference type="InterPro" id="IPR006058">
    <property type="entry name" value="2Fe2S_fd_BS"/>
</dbReference>
<dbReference type="CDD" id="cd06185">
    <property type="entry name" value="PDR_like"/>
    <property type="match status" value="1"/>
</dbReference>
<dbReference type="InterPro" id="IPR054582">
    <property type="entry name" value="DmmA-like_N"/>
</dbReference>
<keyword evidence="4" id="KW-0001">2Fe-2S</keyword>
<dbReference type="Gene3D" id="3.40.50.80">
    <property type="entry name" value="Nucleotide-binding domain of ferredoxin-NADP reductase (FNR) module"/>
    <property type="match status" value="1"/>
</dbReference>
<dbReference type="AlphaFoldDB" id="A0A8J3GMU1"/>
<organism evidence="11 12">
    <name type="scientific">Tianweitania populi</name>
    <dbReference type="NCBI Taxonomy" id="1607949"/>
    <lineage>
        <taxon>Bacteria</taxon>
        <taxon>Pseudomonadati</taxon>
        <taxon>Pseudomonadota</taxon>
        <taxon>Alphaproteobacteria</taxon>
        <taxon>Hyphomicrobiales</taxon>
        <taxon>Phyllobacteriaceae</taxon>
        <taxon>Tianweitania</taxon>
    </lineage>
</organism>
<dbReference type="GO" id="GO:0016491">
    <property type="term" value="F:oxidoreductase activity"/>
    <property type="evidence" value="ECO:0007669"/>
    <property type="project" value="UniProtKB-KW"/>
</dbReference>
<dbReference type="SUPFAM" id="SSF63380">
    <property type="entry name" value="Riboflavin synthase domain-like"/>
    <property type="match status" value="1"/>
</dbReference>
<dbReference type="PANTHER" id="PTHR47354">
    <property type="entry name" value="NADH OXIDOREDUCTASE HCR"/>
    <property type="match status" value="1"/>
</dbReference>
<evidence type="ECO:0000256" key="3">
    <source>
        <dbReference type="ARBA" id="ARBA00022643"/>
    </source>
</evidence>
<evidence type="ECO:0000313" key="12">
    <source>
        <dbReference type="Proteomes" id="UP000630142"/>
    </source>
</evidence>
<evidence type="ECO:0000256" key="1">
    <source>
        <dbReference type="ARBA" id="ARBA00001917"/>
    </source>
</evidence>
<dbReference type="Pfam" id="PF22290">
    <property type="entry name" value="DmmA-like_N"/>
    <property type="match status" value="1"/>
</dbReference>
<comment type="cofactor">
    <cofactor evidence="1">
        <name>FMN</name>
        <dbReference type="ChEBI" id="CHEBI:58210"/>
    </cofactor>
</comment>
<accession>A0A8J3GMU1</accession>
<comment type="caution">
    <text evidence="11">The sequence shown here is derived from an EMBL/GenBank/DDBJ whole genome shotgun (WGS) entry which is preliminary data.</text>
</comment>
<keyword evidence="8" id="KW-0411">Iron-sulfur</keyword>
<dbReference type="InterPro" id="IPR017938">
    <property type="entry name" value="Riboflavin_synthase-like_b-brl"/>
</dbReference>
<keyword evidence="2" id="KW-0285">Flavoprotein</keyword>
<dbReference type="EMBL" id="BMZQ01000003">
    <property type="protein sequence ID" value="GHD20534.1"/>
    <property type="molecule type" value="Genomic_DNA"/>
</dbReference>
<keyword evidence="6" id="KW-0560">Oxidoreductase</keyword>
<name>A0A8J3GMU1_9HYPH</name>
<gene>
    <name evidence="11" type="ORF">GCM10016234_32810</name>
</gene>
<dbReference type="CDD" id="cd00207">
    <property type="entry name" value="fer2"/>
    <property type="match status" value="1"/>
</dbReference>
<dbReference type="Gene3D" id="3.10.20.30">
    <property type="match status" value="1"/>
</dbReference>
<dbReference type="InterPro" id="IPR012675">
    <property type="entry name" value="Beta-grasp_dom_sf"/>
</dbReference>
<dbReference type="Gene3D" id="2.40.30.10">
    <property type="entry name" value="Translation factors"/>
    <property type="match status" value="1"/>
</dbReference>
<evidence type="ECO:0000259" key="10">
    <source>
        <dbReference type="PROSITE" id="PS51384"/>
    </source>
</evidence>
<dbReference type="RefSeq" id="WP_189506083.1">
    <property type="nucleotide sequence ID" value="NZ_BMZQ01000003.1"/>
</dbReference>
<reference evidence="11" key="1">
    <citation type="journal article" date="2014" name="Int. J. Syst. Evol. Microbiol.">
        <title>Complete genome sequence of Corynebacterium casei LMG S-19264T (=DSM 44701T), isolated from a smear-ripened cheese.</title>
        <authorList>
            <consortium name="US DOE Joint Genome Institute (JGI-PGF)"/>
            <person name="Walter F."/>
            <person name="Albersmeier A."/>
            <person name="Kalinowski J."/>
            <person name="Ruckert C."/>
        </authorList>
    </citation>
    <scope>NUCLEOTIDE SEQUENCE</scope>
    <source>
        <strain evidence="11">KCTC 42249</strain>
    </source>
</reference>
<sequence>MSKATEAQRTKFRVASVSMETPTIRHVVLAPVDARGFDWTPGAHVRVILPAGGDRPYSLLALPHVDRAHCSLGILLEEKSAGGSRFMHALKAGDEMLLSQPENNFALHEGNEPALLFAGGIGVTPIVSMAAELNGRGTAYHVHYAGRAPGALAFLEPLKAICGDRLSVHHDSDETRLDIEAALSAADTAAHIYVCGPSGMIDAVKAAAAEAGFPPERIHFELFKAAAPVGADAPFEVEIASSGQVIEVAADQTIIQALEAAGLDPLYDCQRGDCGICQTTVLAGEPDHRDVILTDEEKASNTVMQICVSRSKSPRLVLDL</sequence>
<feature type="domain" description="2Fe-2S ferredoxin-type" evidence="9">
    <location>
        <begin position="235"/>
        <end position="320"/>
    </location>
</feature>
<evidence type="ECO:0000256" key="5">
    <source>
        <dbReference type="ARBA" id="ARBA00022723"/>
    </source>
</evidence>
<proteinExistence type="predicted"/>
<dbReference type="SUPFAM" id="SSF52343">
    <property type="entry name" value="Ferredoxin reductase-like, C-terminal NADP-linked domain"/>
    <property type="match status" value="1"/>
</dbReference>
<dbReference type="InterPro" id="IPR039261">
    <property type="entry name" value="FNR_nucleotide-bd"/>
</dbReference>
<dbReference type="PROSITE" id="PS51384">
    <property type="entry name" value="FAD_FR"/>
    <property type="match status" value="1"/>
</dbReference>
<feature type="domain" description="FAD-binding FR-type" evidence="10">
    <location>
        <begin position="7"/>
        <end position="108"/>
    </location>
</feature>
<dbReference type="GO" id="GO:0051537">
    <property type="term" value="F:2 iron, 2 sulfur cluster binding"/>
    <property type="evidence" value="ECO:0007669"/>
    <property type="project" value="UniProtKB-KW"/>
</dbReference>
<dbReference type="PANTHER" id="PTHR47354:SF2">
    <property type="entry name" value="BLR2392 PROTEIN"/>
    <property type="match status" value="1"/>
</dbReference>
<dbReference type="InterPro" id="IPR036010">
    <property type="entry name" value="2Fe-2S_ferredoxin-like_sf"/>
</dbReference>
<evidence type="ECO:0000256" key="6">
    <source>
        <dbReference type="ARBA" id="ARBA00023002"/>
    </source>
</evidence>
<dbReference type="Pfam" id="PF00111">
    <property type="entry name" value="Fer2"/>
    <property type="match status" value="1"/>
</dbReference>
<dbReference type="InterPro" id="IPR017927">
    <property type="entry name" value="FAD-bd_FR_type"/>
</dbReference>
<evidence type="ECO:0000259" key="9">
    <source>
        <dbReference type="PROSITE" id="PS51085"/>
    </source>
</evidence>
<evidence type="ECO:0000256" key="4">
    <source>
        <dbReference type="ARBA" id="ARBA00022714"/>
    </source>
</evidence>
<keyword evidence="12" id="KW-1185">Reference proteome</keyword>
<evidence type="ECO:0000313" key="11">
    <source>
        <dbReference type="EMBL" id="GHD20534.1"/>
    </source>
</evidence>
<evidence type="ECO:0000256" key="8">
    <source>
        <dbReference type="ARBA" id="ARBA00023014"/>
    </source>
</evidence>
<dbReference type="SUPFAM" id="SSF54292">
    <property type="entry name" value="2Fe-2S ferredoxin-like"/>
    <property type="match status" value="1"/>
</dbReference>
<reference evidence="11" key="2">
    <citation type="submission" date="2020-09" db="EMBL/GenBank/DDBJ databases">
        <authorList>
            <person name="Sun Q."/>
            <person name="Kim S."/>
        </authorList>
    </citation>
    <scope>NUCLEOTIDE SEQUENCE</scope>
    <source>
        <strain evidence="11">KCTC 42249</strain>
    </source>
</reference>
<dbReference type="InterPro" id="IPR001041">
    <property type="entry name" value="2Fe-2S_ferredoxin-type"/>
</dbReference>
<keyword evidence="7" id="KW-0408">Iron</keyword>
<dbReference type="Proteomes" id="UP000630142">
    <property type="component" value="Unassembled WGS sequence"/>
</dbReference>
<dbReference type="PRINTS" id="PR00409">
    <property type="entry name" value="PHDIOXRDTASE"/>
</dbReference>
<dbReference type="GO" id="GO:0046872">
    <property type="term" value="F:metal ion binding"/>
    <property type="evidence" value="ECO:0007669"/>
    <property type="project" value="UniProtKB-KW"/>
</dbReference>
<protein>
    <submittedName>
        <fullName evidence="11">Vanillate O-demethylase</fullName>
    </submittedName>
</protein>
<dbReference type="InterPro" id="IPR050415">
    <property type="entry name" value="MRET"/>
</dbReference>
<evidence type="ECO:0000256" key="7">
    <source>
        <dbReference type="ARBA" id="ARBA00023004"/>
    </source>
</evidence>
<evidence type="ECO:0000256" key="2">
    <source>
        <dbReference type="ARBA" id="ARBA00022630"/>
    </source>
</evidence>
<keyword evidence="5" id="KW-0479">Metal-binding</keyword>
<keyword evidence="3" id="KW-0288">FMN</keyword>
<dbReference type="PROSITE" id="PS51085">
    <property type="entry name" value="2FE2S_FER_2"/>
    <property type="match status" value="1"/>
</dbReference>
<dbReference type="PROSITE" id="PS00197">
    <property type="entry name" value="2FE2S_FER_1"/>
    <property type="match status" value="1"/>
</dbReference>